<name>Q0F3K5_9PROT</name>
<dbReference type="RefSeq" id="WP_009851082.1">
    <property type="nucleotide sequence ID" value="NZ_DS022295.1"/>
</dbReference>
<dbReference type="GO" id="GO:0046872">
    <property type="term" value="F:metal ion binding"/>
    <property type="evidence" value="ECO:0007669"/>
    <property type="project" value="UniProtKB-KW"/>
</dbReference>
<keyword evidence="2 4" id="KW-0479">Metal-binding</keyword>
<dbReference type="SUPFAM" id="SSF46626">
    <property type="entry name" value="Cytochrome c"/>
    <property type="match status" value="1"/>
</dbReference>
<dbReference type="GO" id="GO:0009055">
    <property type="term" value="F:electron transfer activity"/>
    <property type="evidence" value="ECO:0007669"/>
    <property type="project" value="InterPro"/>
</dbReference>
<dbReference type="AlphaFoldDB" id="Q0F3K5"/>
<reference evidence="7 8" key="1">
    <citation type="submission" date="2006-09" db="EMBL/GenBank/DDBJ databases">
        <authorList>
            <person name="Emerson D."/>
            <person name="Ferriera S."/>
            <person name="Johnson J."/>
            <person name="Kravitz S."/>
            <person name="Halpern A."/>
            <person name="Remington K."/>
            <person name="Beeson K."/>
            <person name="Tran B."/>
            <person name="Rogers Y.-H."/>
            <person name="Friedman R."/>
            <person name="Venter J.C."/>
        </authorList>
    </citation>
    <scope>NUCLEOTIDE SEQUENCE [LARGE SCALE GENOMIC DNA]</scope>
    <source>
        <strain evidence="7 8">PV-1</strain>
    </source>
</reference>
<keyword evidence="1 4" id="KW-0349">Heme</keyword>
<dbReference type="PANTHER" id="PTHR40394">
    <property type="entry name" value="LIPOPROTEIN-RELATED"/>
    <property type="match status" value="1"/>
</dbReference>
<dbReference type="EMBL" id="AATS01000001">
    <property type="protein sequence ID" value="EAU55936.1"/>
    <property type="molecule type" value="Genomic_DNA"/>
</dbReference>
<proteinExistence type="predicted"/>
<keyword evidence="5" id="KW-0732">Signal</keyword>
<keyword evidence="8" id="KW-1185">Reference proteome</keyword>
<evidence type="ECO:0000313" key="8">
    <source>
        <dbReference type="Proteomes" id="UP000005297"/>
    </source>
</evidence>
<evidence type="ECO:0000313" key="7">
    <source>
        <dbReference type="EMBL" id="EAU55936.1"/>
    </source>
</evidence>
<sequence>MRKILLFICIIALPVTALAWPWSRDLMNQPSIKPQEPPINTYPKDSVPVGGPWTKIADRDASEGLKNPVKATPASINRGHALFSIYCLPCHGESGKGNGPVGKIFEATPADLSSDYVKELSDGWIWGTITFGSYIMPRYGYDTTPSERWDLVNYLRNVIEKEMVAKTKEERAKEVLSSKANKGKE</sequence>
<dbReference type="HOGENOM" id="CLU_088548_1_1_0"/>
<accession>Q0F3K5</accession>
<evidence type="ECO:0000256" key="4">
    <source>
        <dbReference type="PROSITE-ProRule" id="PRU00433"/>
    </source>
</evidence>
<protein>
    <recommendedName>
        <fullName evidence="6">Cytochrome c domain-containing protein</fullName>
    </recommendedName>
</protein>
<dbReference type="PANTHER" id="PTHR40394:SF2">
    <property type="entry name" value="QUINOL:CYTOCHROME C OXIDOREDUCTASE MEMBRANE PROTEIN"/>
    <property type="match status" value="1"/>
</dbReference>
<dbReference type="eggNOG" id="COG2010">
    <property type="taxonomic scope" value="Bacteria"/>
</dbReference>
<evidence type="ECO:0000256" key="2">
    <source>
        <dbReference type="ARBA" id="ARBA00022723"/>
    </source>
</evidence>
<dbReference type="Proteomes" id="UP000005297">
    <property type="component" value="Unassembled WGS sequence"/>
</dbReference>
<dbReference type="STRING" id="314344.AL013_04030"/>
<dbReference type="InterPro" id="IPR036909">
    <property type="entry name" value="Cyt_c-like_dom_sf"/>
</dbReference>
<comment type="caution">
    <text evidence="7">The sequence shown here is derived from an EMBL/GenBank/DDBJ whole genome shotgun (WGS) entry which is preliminary data.</text>
</comment>
<dbReference type="Pfam" id="PF13442">
    <property type="entry name" value="Cytochrome_CBB3"/>
    <property type="match status" value="1"/>
</dbReference>
<evidence type="ECO:0000256" key="5">
    <source>
        <dbReference type="SAM" id="SignalP"/>
    </source>
</evidence>
<dbReference type="PROSITE" id="PS51007">
    <property type="entry name" value="CYTC"/>
    <property type="match status" value="1"/>
</dbReference>
<feature type="signal peptide" evidence="5">
    <location>
        <begin position="1"/>
        <end position="19"/>
    </location>
</feature>
<evidence type="ECO:0000256" key="3">
    <source>
        <dbReference type="ARBA" id="ARBA00023004"/>
    </source>
</evidence>
<organism evidence="7 8">
    <name type="scientific">Mariprofundus ferrooxydans PV-1</name>
    <dbReference type="NCBI Taxonomy" id="314345"/>
    <lineage>
        <taxon>Bacteria</taxon>
        <taxon>Pseudomonadati</taxon>
        <taxon>Pseudomonadota</taxon>
        <taxon>Candidatius Mariprofundia</taxon>
        <taxon>Mariprofundales</taxon>
        <taxon>Mariprofundaceae</taxon>
        <taxon>Mariprofundus</taxon>
    </lineage>
</organism>
<dbReference type="Gene3D" id="1.10.760.10">
    <property type="entry name" value="Cytochrome c-like domain"/>
    <property type="match status" value="1"/>
</dbReference>
<dbReference type="GO" id="GO:0020037">
    <property type="term" value="F:heme binding"/>
    <property type="evidence" value="ECO:0007669"/>
    <property type="project" value="InterPro"/>
</dbReference>
<dbReference type="InParanoid" id="Q0F3K5"/>
<gene>
    <name evidence="7" type="ORF">SPV1_03928</name>
</gene>
<dbReference type="InterPro" id="IPR009056">
    <property type="entry name" value="Cyt_c-like_dom"/>
</dbReference>
<keyword evidence="3 4" id="KW-0408">Iron</keyword>
<feature type="chain" id="PRO_5004171459" description="Cytochrome c domain-containing protein" evidence="5">
    <location>
        <begin position="20"/>
        <end position="185"/>
    </location>
</feature>
<evidence type="ECO:0000259" key="6">
    <source>
        <dbReference type="PROSITE" id="PS51007"/>
    </source>
</evidence>
<feature type="domain" description="Cytochrome c" evidence="6">
    <location>
        <begin position="74"/>
        <end position="159"/>
    </location>
</feature>
<dbReference type="OrthoDB" id="9808312at2"/>
<evidence type="ECO:0000256" key="1">
    <source>
        <dbReference type="ARBA" id="ARBA00022617"/>
    </source>
</evidence>